<feature type="region of interest" description="Disordered" evidence="2">
    <location>
        <begin position="72"/>
        <end position="141"/>
    </location>
</feature>
<feature type="compositionally biased region" description="Polar residues" evidence="2">
    <location>
        <begin position="286"/>
        <end position="303"/>
    </location>
</feature>
<feature type="compositionally biased region" description="Basic and acidic residues" evidence="2">
    <location>
        <begin position="660"/>
        <end position="683"/>
    </location>
</feature>
<feature type="compositionally biased region" description="Polar residues" evidence="2">
    <location>
        <begin position="729"/>
        <end position="754"/>
    </location>
</feature>
<feature type="compositionally biased region" description="Basic and acidic residues" evidence="2">
    <location>
        <begin position="552"/>
        <end position="561"/>
    </location>
</feature>
<dbReference type="AlphaFoldDB" id="A0A165R2K7"/>
<feature type="region of interest" description="Disordered" evidence="2">
    <location>
        <begin position="549"/>
        <end position="716"/>
    </location>
</feature>
<sequence>MSDFRTVWQSLGASLGSGNEAQQVSRNPMQGPSSVLQNADLVEGVQLVANHGTNYRPLVPQASTALAEGTMKPAAYSNSPTASSPPARPAVNHPPHSSLSNHSNQQSYTYPIQRPSSGSTSSQSPHASHTVHASQTPLQPSLLPPEIREQLRHHVSKVLQPTQNHFEEIWRRLFDDVDVELQRSYKQLLDEQVKTSQAARVSAVLYEQNKHLYNQNRQLHEQVNKLTGELAKMKIDYDQAMEWGRKLLGQNGMLARVYSKVLAEQRSPPANGTAVPMVASAPVNPSPQVEQSSFPARSVSSVNPDDFPPDLMASVRQEMTRGLENVEIRLAMLLAEANARRASGANTISEEPPHGQPQSAAEVHQAAPSNPAPVAAASFPPVPTLTLPLDQPRFHQESSQKNVSTPSSTPVSSASADGAQQCPTSPSAPGNQLTAFTPPQPLTENPSSSYTVPATSALLAQDECIGALSYASGTVKSVPNGPREPPGCITVKKEVDEKGTVQLIFTSDSGKEIIDLTGILDSPSPQFSALLETAEEGDHLEPDALALTKPELAPENRKGQESSDVQDAPMVDIRPNCDVQETPQMVDNVSSAEDEENGQISELQATTEEPPRATVEDSGDLPLLDADDEDLSLPGSDTKAEEQESNIVPLASAEGAAATDLKRLRIETHEPHDRPAVRRRVSEAEPEATPLSSELTYPESPESPTAPPTASRHVSEVGFAPPASDVATMQGTAATPKPTSSVPRSSPAAGTSPTRILRMGQSSPSASSASSSTQVVKAESTDDVPPARAPLLGILHLSVAYLVTKNKYTCLLCVMRRKEYPTAPVKCFPLKSSAVELSAHCEEQHPMACQDLLRMTPAEIVELRERRKTTPSHA</sequence>
<dbReference type="Proteomes" id="UP000076761">
    <property type="component" value="Unassembled WGS sequence"/>
</dbReference>
<accession>A0A165R2K7</accession>
<evidence type="ECO:0000256" key="2">
    <source>
        <dbReference type="SAM" id="MobiDB-lite"/>
    </source>
</evidence>
<evidence type="ECO:0000313" key="3">
    <source>
        <dbReference type="EMBL" id="KZT23218.1"/>
    </source>
</evidence>
<feature type="region of interest" description="Disordered" evidence="2">
    <location>
        <begin position="281"/>
        <end position="305"/>
    </location>
</feature>
<protein>
    <submittedName>
        <fullName evidence="3">Uncharacterized protein</fullName>
    </submittedName>
</protein>
<dbReference type="EMBL" id="KV425587">
    <property type="protein sequence ID" value="KZT23218.1"/>
    <property type="molecule type" value="Genomic_DNA"/>
</dbReference>
<proteinExistence type="predicted"/>
<feature type="compositionally biased region" description="Polar residues" evidence="2">
    <location>
        <begin position="598"/>
        <end position="607"/>
    </location>
</feature>
<organism evidence="3 4">
    <name type="scientific">Neolentinus lepideus HHB14362 ss-1</name>
    <dbReference type="NCBI Taxonomy" id="1314782"/>
    <lineage>
        <taxon>Eukaryota</taxon>
        <taxon>Fungi</taxon>
        <taxon>Dikarya</taxon>
        <taxon>Basidiomycota</taxon>
        <taxon>Agaricomycotina</taxon>
        <taxon>Agaricomycetes</taxon>
        <taxon>Gloeophyllales</taxon>
        <taxon>Gloeophyllaceae</taxon>
        <taxon>Neolentinus</taxon>
    </lineage>
</organism>
<feature type="region of interest" description="Disordered" evidence="2">
    <location>
        <begin position="729"/>
        <end position="783"/>
    </location>
</feature>
<feature type="region of interest" description="Disordered" evidence="2">
    <location>
        <begin position="346"/>
        <end position="450"/>
    </location>
</feature>
<name>A0A165R2K7_9AGAM</name>
<dbReference type="OrthoDB" id="2757368at2759"/>
<feature type="compositionally biased region" description="Polar residues" evidence="2">
    <location>
        <begin position="579"/>
        <end position="591"/>
    </location>
</feature>
<feature type="compositionally biased region" description="Low complexity" evidence="2">
    <location>
        <begin position="116"/>
        <end position="141"/>
    </location>
</feature>
<evidence type="ECO:0000256" key="1">
    <source>
        <dbReference type="SAM" id="Coils"/>
    </source>
</evidence>
<feature type="coiled-coil region" evidence="1">
    <location>
        <begin position="209"/>
        <end position="236"/>
    </location>
</feature>
<feature type="compositionally biased region" description="Low complexity" evidence="2">
    <location>
        <begin position="762"/>
        <end position="772"/>
    </location>
</feature>
<evidence type="ECO:0000313" key="4">
    <source>
        <dbReference type="Proteomes" id="UP000076761"/>
    </source>
</evidence>
<gene>
    <name evidence="3" type="ORF">NEOLEDRAFT_1136842</name>
</gene>
<dbReference type="STRING" id="1314782.A0A165R2K7"/>
<feature type="compositionally biased region" description="Low complexity" evidence="2">
    <location>
        <begin position="403"/>
        <end position="416"/>
    </location>
</feature>
<feature type="compositionally biased region" description="Low complexity" evidence="2">
    <location>
        <begin position="698"/>
        <end position="711"/>
    </location>
</feature>
<feature type="compositionally biased region" description="Low complexity" evidence="2">
    <location>
        <begin position="73"/>
        <end position="107"/>
    </location>
</feature>
<keyword evidence="4" id="KW-1185">Reference proteome</keyword>
<reference evidence="3 4" key="1">
    <citation type="journal article" date="2016" name="Mol. Biol. Evol.">
        <title>Comparative Genomics of Early-Diverging Mushroom-Forming Fungi Provides Insights into the Origins of Lignocellulose Decay Capabilities.</title>
        <authorList>
            <person name="Nagy L.G."/>
            <person name="Riley R."/>
            <person name="Tritt A."/>
            <person name="Adam C."/>
            <person name="Daum C."/>
            <person name="Floudas D."/>
            <person name="Sun H."/>
            <person name="Yadav J.S."/>
            <person name="Pangilinan J."/>
            <person name="Larsson K.H."/>
            <person name="Matsuura K."/>
            <person name="Barry K."/>
            <person name="Labutti K."/>
            <person name="Kuo R."/>
            <person name="Ohm R.A."/>
            <person name="Bhattacharya S.S."/>
            <person name="Shirouzu T."/>
            <person name="Yoshinaga Y."/>
            <person name="Martin F.M."/>
            <person name="Grigoriev I.V."/>
            <person name="Hibbett D.S."/>
        </authorList>
    </citation>
    <scope>NUCLEOTIDE SEQUENCE [LARGE SCALE GENOMIC DNA]</scope>
    <source>
        <strain evidence="3 4">HHB14362 ss-1</strain>
    </source>
</reference>
<feature type="compositionally biased region" description="Low complexity" evidence="2">
    <location>
        <begin position="366"/>
        <end position="379"/>
    </location>
</feature>
<feature type="compositionally biased region" description="Polar residues" evidence="2">
    <location>
        <begin position="421"/>
        <end position="450"/>
    </location>
</feature>
<keyword evidence="1" id="KW-0175">Coiled coil</keyword>
<dbReference type="InParanoid" id="A0A165R2K7"/>